<comment type="caution">
    <text evidence="2">The sequence shown here is derived from an EMBL/GenBank/DDBJ whole genome shotgun (WGS) entry which is preliminary data.</text>
</comment>
<dbReference type="Pfam" id="PF12730">
    <property type="entry name" value="ABC2_membrane_4"/>
    <property type="match status" value="1"/>
</dbReference>
<feature type="transmembrane region" description="Helical" evidence="1">
    <location>
        <begin position="49"/>
        <end position="72"/>
    </location>
</feature>
<keyword evidence="1" id="KW-0472">Membrane</keyword>
<dbReference type="RefSeq" id="WP_179462196.1">
    <property type="nucleotide sequence ID" value="NZ_JACBZX010000001.1"/>
</dbReference>
<feature type="transmembrane region" description="Helical" evidence="1">
    <location>
        <begin position="102"/>
        <end position="127"/>
    </location>
</feature>
<sequence>MPTLRPELIKLKRSQSWIIVVLLPVIMAGAGTVNTVVSGAALDDGWHTLWLRTVVFFGLFPLALGVAILASLSWRADHRDGNWNALMAGTATSGSIVRAKTAVIAGLAAIMQLVMLATVLVLGKVVFGLPGMLPADLLGVSVLIMLGCIPLAALQSWLSMRTRSFAAPIAVALVGAGISVLLLNAKVTGAIFVLPYALAARSTQLSTGTFGDSGTLTLGAVGAVLAATALLTVVVVAVAGRSLDRRDVAA</sequence>
<name>A0A852XE52_9MICO</name>
<feature type="transmembrane region" description="Helical" evidence="1">
    <location>
        <begin position="133"/>
        <end position="153"/>
    </location>
</feature>
<evidence type="ECO:0008006" key="4">
    <source>
        <dbReference type="Google" id="ProtNLM"/>
    </source>
</evidence>
<evidence type="ECO:0000313" key="3">
    <source>
        <dbReference type="Proteomes" id="UP000592181"/>
    </source>
</evidence>
<proteinExistence type="predicted"/>
<gene>
    <name evidence="2" type="ORF">BJY28_001210</name>
</gene>
<reference evidence="2 3" key="1">
    <citation type="submission" date="2020-07" db="EMBL/GenBank/DDBJ databases">
        <title>Sequencing the genomes of 1000 actinobacteria strains.</title>
        <authorList>
            <person name="Klenk H.-P."/>
        </authorList>
    </citation>
    <scope>NUCLEOTIDE SEQUENCE [LARGE SCALE GENOMIC DNA]</scope>
    <source>
        <strain evidence="2 3">DSM 24723</strain>
    </source>
</reference>
<accession>A0A852XE52</accession>
<feature type="transmembrane region" description="Helical" evidence="1">
    <location>
        <begin position="218"/>
        <end position="239"/>
    </location>
</feature>
<feature type="transmembrane region" description="Helical" evidence="1">
    <location>
        <begin position="165"/>
        <end position="198"/>
    </location>
</feature>
<keyword evidence="1" id="KW-0812">Transmembrane</keyword>
<keyword evidence="1" id="KW-1133">Transmembrane helix</keyword>
<dbReference type="EMBL" id="JACBZX010000001">
    <property type="protein sequence ID" value="NYG36741.1"/>
    <property type="molecule type" value="Genomic_DNA"/>
</dbReference>
<feature type="transmembrane region" description="Helical" evidence="1">
    <location>
        <begin position="16"/>
        <end position="37"/>
    </location>
</feature>
<dbReference type="AlphaFoldDB" id="A0A852XE52"/>
<evidence type="ECO:0000256" key="1">
    <source>
        <dbReference type="SAM" id="Phobius"/>
    </source>
</evidence>
<dbReference type="Proteomes" id="UP000592181">
    <property type="component" value="Unassembled WGS sequence"/>
</dbReference>
<keyword evidence="3" id="KW-1185">Reference proteome</keyword>
<dbReference type="CDD" id="cd21809">
    <property type="entry name" value="ABC-2_lan_permease-like"/>
    <property type="match status" value="1"/>
</dbReference>
<protein>
    <recommendedName>
        <fullName evidence="4">ABC-2 type transport system permease protein</fullName>
    </recommendedName>
</protein>
<organism evidence="2 3">
    <name type="scientific">Janibacter alkaliphilus</name>
    <dbReference type="NCBI Taxonomy" id="1069963"/>
    <lineage>
        <taxon>Bacteria</taxon>
        <taxon>Bacillati</taxon>
        <taxon>Actinomycetota</taxon>
        <taxon>Actinomycetes</taxon>
        <taxon>Micrococcales</taxon>
        <taxon>Intrasporangiaceae</taxon>
        <taxon>Janibacter</taxon>
    </lineage>
</organism>
<evidence type="ECO:0000313" key="2">
    <source>
        <dbReference type="EMBL" id="NYG36741.1"/>
    </source>
</evidence>